<sequence>MRTPSSSHKSGLNKGTWTPEEDAKLIAYITRYGSWNWRQLPRFAGLARCGKSCRLRWLNYLRPNIKRGNYTKEEEEIIIRLHEKLGNKWSVIATHLPGRTDNEIKNHWHTTLKKRFGKNTVHPNKKMKATKSNSSGSKQIQNVGFFHSSSTITTSETSDSVPLSPREFSSTTSDYTTVVTNENFLLEDGFDFLEACLEDVNENIWTETNAASISNSKTPMLDNGNGSNFHGSDAAGPIMEYNENLVLENDEFAFLEALQPTVTTENFLTDMSLVPNELLAPLVNESEEYFSSLYDVDLWCPSNFHDLHVGLLQ</sequence>
<dbReference type="GO" id="GO:0003677">
    <property type="term" value="F:DNA binding"/>
    <property type="evidence" value="ECO:0007669"/>
    <property type="project" value="UniProtKB-KW"/>
</dbReference>
<evidence type="ECO:0000313" key="9">
    <source>
        <dbReference type="Proteomes" id="UP000289340"/>
    </source>
</evidence>
<name>A0A0B2P4X0_GLYSO</name>
<feature type="domain" description="HTH myb-type" evidence="6">
    <location>
        <begin position="9"/>
        <end position="61"/>
    </location>
</feature>
<keyword evidence="9" id="KW-1185">Reference proteome</keyword>
<keyword evidence="2" id="KW-0677">Repeat</keyword>
<accession>A0A0B2P4X0</accession>
<dbReference type="SUPFAM" id="SSF46689">
    <property type="entry name" value="Homeodomain-like"/>
    <property type="match status" value="1"/>
</dbReference>
<dbReference type="InterPro" id="IPR017930">
    <property type="entry name" value="Myb_dom"/>
</dbReference>
<dbReference type="InterPro" id="IPR015495">
    <property type="entry name" value="Myb_TF_plants"/>
</dbReference>
<evidence type="ECO:0000256" key="1">
    <source>
        <dbReference type="ARBA" id="ARBA00004123"/>
    </source>
</evidence>
<evidence type="ECO:0000313" key="8">
    <source>
        <dbReference type="EMBL" id="RZB76762.1"/>
    </source>
</evidence>
<keyword evidence="4" id="KW-0539">Nucleus</keyword>
<dbReference type="Gramene" id="XM_028338254.1">
    <property type="protein sequence ID" value="XP_028194055.1"/>
    <property type="gene ID" value="LOC114379576"/>
</dbReference>
<dbReference type="Pfam" id="PF00249">
    <property type="entry name" value="Myb_DNA-binding"/>
    <property type="match status" value="2"/>
</dbReference>
<feature type="domain" description="HTH myb-type" evidence="6">
    <location>
        <begin position="62"/>
        <end position="116"/>
    </location>
</feature>
<dbReference type="InterPro" id="IPR001005">
    <property type="entry name" value="SANT/Myb"/>
</dbReference>
<dbReference type="InterPro" id="IPR009057">
    <property type="entry name" value="Homeodomain-like_sf"/>
</dbReference>
<dbReference type="PANTHER" id="PTHR10641:SF1388">
    <property type="entry name" value="MYB TRANSCRIPTION FACTOR"/>
    <property type="match status" value="1"/>
</dbReference>
<dbReference type="GO" id="GO:0005634">
    <property type="term" value="C:nucleus"/>
    <property type="evidence" value="ECO:0007669"/>
    <property type="project" value="UniProtKB-SubCell"/>
</dbReference>
<dbReference type="AlphaFoldDB" id="A0A0B2P4X0"/>
<dbReference type="EMBL" id="QZWG01000012">
    <property type="protein sequence ID" value="RZB76762.1"/>
    <property type="molecule type" value="Genomic_DNA"/>
</dbReference>
<dbReference type="PROSITE" id="PS50090">
    <property type="entry name" value="MYB_LIKE"/>
    <property type="match status" value="2"/>
</dbReference>
<evidence type="ECO:0000259" key="6">
    <source>
        <dbReference type="PROSITE" id="PS51294"/>
    </source>
</evidence>
<evidence type="ECO:0000256" key="2">
    <source>
        <dbReference type="ARBA" id="ARBA00022737"/>
    </source>
</evidence>
<dbReference type="EMBL" id="KN669332">
    <property type="protein sequence ID" value="KHN04301.1"/>
    <property type="molecule type" value="Genomic_DNA"/>
</dbReference>
<feature type="domain" description="Myb-like" evidence="5">
    <location>
        <begin position="62"/>
        <end position="112"/>
    </location>
</feature>
<dbReference type="SMART" id="SM00717">
    <property type="entry name" value="SANT"/>
    <property type="match status" value="2"/>
</dbReference>
<dbReference type="PROSITE" id="PS51294">
    <property type="entry name" value="HTH_MYB"/>
    <property type="match status" value="2"/>
</dbReference>
<dbReference type="PANTHER" id="PTHR10641">
    <property type="entry name" value="MYB FAMILY TRANSCRIPTION FACTOR"/>
    <property type="match status" value="1"/>
</dbReference>
<organism evidence="7">
    <name type="scientific">Glycine soja</name>
    <name type="common">Wild soybean</name>
    <dbReference type="NCBI Taxonomy" id="3848"/>
    <lineage>
        <taxon>Eukaryota</taxon>
        <taxon>Viridiplantae</taxon>
        <taxon>Streptophyta</taxon>
        <taxon>Embryophyta</taxon>
        <taxon>Tracheophyta</taxon>
        <taxon>Spermatophyta</taxon>
        <taxon>Magnoliopsida</taxon>
        <taxon>eudicotyledons</taxon>
        <taxon>Gunneridae</taxon>
        <taxon>Pentapetalae</taxon>
        <taxon>rosids</taxon>
        <taxon>fabids</taxon>
        <taxon>Fabales</taxon>
        <taxon>Fabaceae</taxon>
        <taxon>Papilionoideae</taxon>
        <taxon>50 kb inversion clade</taxon>
        <taxon>NPAAA clade</taxon>
        <taxon>indigoferoid/millettioid clade</taxon>
        <taxon>Phaseoleae</taxon>
        <taxon>Glycine</taxon>
        <taxon>Glycine subgen. Soja</taxon>
    </lineage>
</organism>
<proteinExistence type="predicted"/>
<dbReference type="Gene3D" id="1.10.10.60">
    <property type="entry name" value="Homeodomain-like"/>
    <property type="match status" value="2"/>
</dbReference>
<feature type="domain" description="Myb-like" evidence="5">
    <location>
        <begin position="9"/>
        <end position="61"/>
    </location>
</feature>
<protein>
    <submittedName>
        <fullName evidence="7">Myb-related protein Zm1</fullName>
    </submittedName>
    <submittedName>
        <fullName evidence="8">Transcription factor MYB15</fullName>
    </submittedName>
</protein>
<evidence type="ECO:0000313" key="7">
    <source>
        <dbReference type="EMBL" id="KHN04301.1"/>
    </source>
</evidence>
<gene>
    <name evidence="8" type="ORF">D0Y65_034941</name>
    <name evidence="7" type="ORF">glysoja_037981</name>
</gene>
<reference evidence="7" key="1">
    <citation type="submission" date="2014-07" db="EMBL/GenBank/DDBJ databases">
        <title>Identification of a novel salt tolerance gene in wild soybean by whole-genome sequencing.</title>
        <authorList>
            <person name="Lam H.-M."/>
            <person name="Qi X."/>
            <person name="Li M.-W."/>
            <person name="Liu X."/>
            <person name="Xie M."/>
            <person name="Ni M."/>
            <person name="Xu X."/>
        </authorList>
    </citation>
    <scope>NUCLEOTIDE SEQUENCE [LARGE SCALE GENOMIC DNA]</scope>
    <source>
        <tissue evidence="7">Root</tissue>
    </source>
</reference>
<dbReference type="CDD" id="cd00167">
    <property type="entry name" value="SANT"/>
    <property type="match status" value="2"/>
</dbReference>
<dbReference type="Proteomes" id="UP000289340">
    <property type="component" value="Chromosome 12"/>
</dbReference>
<evidence type="ECO:0000256" key="4">
    <source>
        <dbReference type="ARBA" id="ARBA00023242"/>
    </source>
</evidence>
<evidence type="ECO:0000259" key="5">
    <source>
        <dbReference type="PROSITE" id="PS50090"/>
    </source>
</evidence>
<comment type="subcellular location">
    <subcellularLocation>
        <location evidence="1">Nucleus</location>
    </subcellularLocation>
</comment>
<evidence type="ECO:0000256" key="3">
    <source>
        <dbReference type="ARBA" id="ARBA00023125"/>
    </source>
</evidence>
<keyword evidence="3" id="KW-0238">DNA-binding</keyword>
<reference evidence="8 9" key="2">
    <citation type="submission" date="2018-09" db="EMBL/GenBank/DDBJ databases">
        <title>A high-quality reference genome of wild soybean provides a powerful tool to mine soybean genomes.</title>
        <authorList>
            <person name="Xie M."/>
            <person name="Chung C.Y.L."/>
            <person name="Li M.-W."/>
            <person name="Wong F.-L."/>
            <person name="Chan T.-F."/>
            <person name="Lam H.-M."/>
        </authorList>
    </citation>
    <scope>NUCLEOTIDE SEQUENCE [LARGE SCALE GENOMIC DNA]</scope>
    <source>
        <strain evidence="9">cv. W05</strain>
        <tissue evidence="8">Hypocotyl of etiolated seedlings</tissue>
    </source>
</reference>
<dbReference type="Proteomes" id="UP000053555">
    <property type="component" value="Unassembled WGS sequence"/>
</dbReference>
<dbReference type="FunFam" id="1.10.10.60:FF:000001">
    <property type="entry name" value="MYB-related transcription factor"/>
    <property type="match status" value="1"/>
</dbReference>